<dbReference type="GO" id="GO:0016020">
    <property type="term" value="C:membrane"/>
    <property type="evidence" value="ECO:0007669"/>
    <property type="project" value="UniProtKB-SubCell"/>
</dbReference>
<comment type="subcellular location">
    <subcellularLocation>
        <location evidence="1">Membrane</location>
        <topology evidence="1">Multi-pass membrane protein</topology>
    </subcellularLocation>
</comment>
<evidence type="ECO:0000313" key="9">
    <source>
        <dbReference type="Proteomes" id="UP000785200"/>
    </source>
</evidence>
<feature type="non-terminal residue" evidence="8">
    <location>
        <position position="1"/>
    </location>
</feature>
<evidence type="ECO:0000256" key="1">
    <source>
        <dbReference type="ARBA" id="ARBA00004141"/>
    </source>
</evidence>
<comment type="similarity">
    <text evidence="5">Belongs to the SAT4 family.</text>
</comment>
<evidence type="ECO:0000259" key="7">
    <source>
        <dbReference type="Pfam" id="PF20684"/>
    </source>
</evidence>
<feature type="transmembrane region" description="Helical" evidence="6">
    <location>
        <begin position="71"/>
        <end position="98"/>
    </location>
</feature>
<protein>
    <recommendedName>
        <fullName evidence="7">Rhodopsin domain-containing protein</fullName>
    </recommendedName>
</protein>
<dbReference type="Proteomes" id="UP000785200">
    <property type="component" value="Unassembled WGS sequence"/>
</dbReference>
<evidence type="ECO:0000256" key="2">
    <source>
        <dbReference type="ARBA" id="ARBA00022692"/>
    </source>
</evidence>
<keyword evidence="4 6" id="KW-0472">Membrane</keyword>
<feature type="transmembrane region" description="Helical" evidence="6">
    <location>
        <begin position="35"/>
        <end position="59"/>
    </location>
</feature>
<dbReference type="Pfam" id="PF20684">
    <property type="entry name" value="Fung_rhodopsin"/>
    <property type="match status" value="1"/>
</dbReference>
<proteinExistence type="inferred from homology"/>
<feature type="transmembrane region" description="Helical" evidence="6">
    <location>
        <begin position="118"/>
        <end position="142"/>
    </location>
</feature>
<dbReference type="InterPro" id="IPR052337">
    <property type="entry name" value="SAT4-like"/>
</dbReference>
<keyword evidence="9" id="KW-1185">Reference proteome</keyword>
<keyword evidence="2 6" id="KW-0812">Transmembrane</keyword>
<accession>A0A9P6VDI8</accession>
<sequence length="261" mass="29076">GFVIPLSALAVVLADRGLGKDLWSLPFDDITYILYIYYIDELLYLCSLTMTRLSILCLYLRIFPQPTFRSIVYVIMASNIVYGTVFVLLSIFQCIPIQAVWTRWDGTVPARCINVNALGWVSAGISILLDITILILPLPGLAKLVMPCQRKIHILLMFGLGFFVVIVSILRLTSLVKFADTQNVTWDYVPVGYWSTIEVHVSIICACLPIMPSLFRKVAPAASAKHTSDNGTRIIRQPKNRGSDVLPLLKMAGVDGQSILR</sequence>
<comment type="caution">
    <text evidence="8">The sequence shown here is derived from an EMBL/GenBank/DDBJ whole genome shotgun (WGS) entry which is preliminary data.</text>
</comment>
<evidence type="ECO:0000313" key="8">
    <source>
        <dbReference type="EMBL" id="KAG0645125.1"/>
    </source>
</evidence>
<organism evidence="8 9">
    <name type="scientific">Hyphodiscus hymeniophilus</name>
    <dbReference type="NCBI Taxonomy" id="353542"/>
    <lineage>
        <taxon>Eukaryota</taxon>
        <taxon>Fungi</taxon>
        <taxon>Dikarya</taxon>
        <taxon>Ascomycota</taxon>
        <taxon>Pezizomycotina</taxon>
        <taxon>Leotiomycetes</taxon>
        <taxon>Helotiales</taxon>
        <taxon>Hyphodiscaceae</taxon>
        <taxon>Hyphodiscus</taxon>
    </lineage>
</organism>
<gene>
    <name evidence="8" type="ORF">D0Z07_9202</name>
</gene>
<evidence type="ECO:0000256" key="5">
    <source>
        <dbReference type="ARBA" id="ARBA00038359"/>
    </source>
</evidence>
<evidence type="ECO:0000256" key="4">
    <source>
        <dbReference type="ARBA" id="ARBA00023136"/>
    </source>
</evidence>
<feature type="transmembrane region" description="Helical" evidence="6">
    <location>
        <begin position="154"/>
        <end position="173"/>
    </location>
</feature>
<keyword evidence="3 6" id="KW-1133">Transmembrane helix</keyword>
<evidence type="ECO:0000256" key="3">
    <source>
        <dbReference type="ARBA" id="ARBA00022989"/>
    </source>
</evidence>
<dbReference type="PANTHER" id="PTHR33048">
    <property type="entry name" value="PTH11-LIKE INTEGRAL MEMBRANE PROTEIN (AFU_ORTHOLOGUE AFUA_5G11245)"/>
    <property type="match status" value="1"/>
</dbReference>
<dbReference type="OrthoDB" id="2496787at2759"/>
<dbReference type="PANTHER" id="PTHR33048:SF160">
    <property type="entry name" value="SAT4 FAMILY MEMBRANE PROTEIN"/>
    <property type="match status" value="1"/>
</dbReference>
<name>A0A9P6VDI8_9HELO</name>
<feature type="transmembrane region" description="Helical" evidence="6">
    <location>
        <begin position="193"/>
        <end position="215"/>
    </location>
</feature>
<reference evidence="8" key="1">
    <citation type="submission" date="2019-07" db="EMBL/GenBank/DDBJ databases">
        <title>Hyphodiscus hymeniophilus genome sequencing and assembly.</title>
        <authorList>
            <person name="Kramer G."/>
            <person name="Nodwell J."/>
        </authorList>
    </citation>
    <scope>NUCLEOTIDE SEQUENCE</scope>
    <source>
        <strain evidence="8">ATCC 34498</strain>
    </source>
</reference>
<evidence type="ECO:0000256" key="6">
    <source>
        <dbReference type="SAM" id="Phobius"/>
    </source>
</evidence>
<dbReference type="AlphaFoldDB" id="A0A9P6VDI8"/>
<feature type="domain" description="Rhodopsin" evidence="7">
    <location>
        <begin position="3"/>
        <end position="217"/>
    </location>
</feature>
<dbReference type="EMBL" id="VNKQ01000020">
    <property type="protein sequence ID" value="KAG0645125.1"/>
    <property type="molecule type" value="Genomic_DNA"/>
</dbReference>
<dbReference type="InterPro" id="IPR049326">
    <property type="entry name" value="Rhodopsin_dom_fungi"/>
</dbReference>